<evidence type="ECO:0000256" key="3">
    <source>
        <dbReference type="ARBA" id="ARBA00023027"/>
    </source>
</evidence>
<dbReference type="GO" id="GO:0000271">
    <property type="term" value="P:polysaccharide biosynthetic process"/>
    <property type="evidence" value="ECO:0007669"/>
    <property type="project" value="InterPro"/>
</dbReference>
<dbReference type="AlphaFoldDB" id="A0A975CMS7"/>
<evidence type="ECO:0000313" key="7">
    <source>
        <dbReference type="Proteomes" id="UP000663920"/>
    </source>
</evidence>
<evidence type="ECO:0000313" key="6">
    <source>
        <dbReference type="EMBL" id="QTE22508.1"/>
    </source>
</evidence>
<dbReference type="Pfam" id="PF03721">
    <property type="entry name" value="UDPG_MGDP_dh_N"/>
    <property type="match status" value="1"/>
</dbReference>
<dbReference type="Pfam" id="PF03720">
    <property type="entry name" value="UDPG_MGDP_dh_C"/>
    <property type="match status" value="1"/>
</dbReference>
<dbReference type="GO" id="GO:0016616">
    <property type="term" value="F:oxidoreductase activity, acting on the CH-OH group of donors, NAD or NADP as acceptor"/>
    <property type="evidence" value="ECO:0007669"/>
    <property type="project" value="InterPro"/>
</dbReference>
<feature type="domain" description="UDP-glucose/GDP-mannose dehydrogenase C-terminal" evidence="5">
    <location>
        <begin position="323"/>
        <end position="420"/>
    </location>
</feature>
<proteinExistence type="inferred from homology"/>
<dbReference type="KEGG" id="pcea:J3359_17205"/>
<dbReference type="PIRSF" id="PIRSF000124">
    <property type="entry name" value="UDPglc_GDPman_dh"/>
    <property type="match status" value="1"/>
</dbReference>
<dbReference type="Gene3D" id="3.40.50.720">
    <property type="entry name" value="NAD(P)-binding Rossmann-like Domain"/>
    <property type="match status" value="2"/>
</dbReference>
<dbReference type="InterPro" id="IPR014027">
    <property type="entry name" value="UDP-Glc/GDP-Man_DH_C"/>
</dbReference>
<dbReference type="GO" id="GO:0016628">
    <property type="term" value="F:oxidoreductase activity, acting on the CH-CH group of donors, NAD or NADP as acceptor"/>
    <property type="evidence" value="ECO:0007669"/>
    <property type="project" value="InterPro"/>
</dbReference>
<dbReference type="SUPFAM" id="SSF48179">
    <property type="entry name" value="6-phosphogluconate dehydrogenase C-terminal domain-like"/>
    <property type="match status" value="1"/>
</dbReference>
<organism evidence="6 7">
    <name type="scientific">Polaribacter cellanae</name>
    <dbReference type="NCBI Taxonomy" id="2818493"/>
    <lineage>
        <taxon>Bacteria</taxon>
        <taxon>Pseudomonadati</taxon>
        <taxon>Bacteroidota</taxon>
        <taxon>Flavobacteriia</taxon>
        <taxon>Flavobacteriales</taxon>
        <taxon>Flavobacteriaceae</taxon>
    </lineage>
</organism>
<dbReference type="PIRSF" id="PIRSF500136">
    <property type="entry name" value="UDP_ManNAc_DH"/>
    <property type="match status" value="1"/>
</dbReference>
<dbReference type="Proteomes" id="UP000663920">
    <property type="component" value="Chromosome"/>
</dbReference>
<dbReference type="SUPFAM" id="SSF52413">
    <property type="entry name" value="UDP-glucose/GDP-mannose dehydrogenase C-terminal domain"/>
    <property type="match status" value="1"/>
</dbReference>
<reference evidence="6 7" key="1">
    <citation type="submission" date="2021-03" db="EMBL/GenBank/DDBJ databases">
        <title>Complete genome of Polaribacter_sp.SM13.</title>
        <authorList>
            <person name="Jeong S.W."/>
            <person name="Bae J.W."/>
        </authorList>
    </citation>
    <scope>NUCLEOTIDE SEQUENCE [LARGE SCALE GENOMIC DNA]</scope>
    <source>
        <strain evidence="6 7">SM13</strain>
    </source>
</reference>
<keyword evidence="2" id="KW-0560">Oxidoreductase</keyword>
<dbReference type="PANTHER" id="PTHR43491">
    <property type="entry name" value="UDP-N-ACETYL-D-MANNOSAMINE DEHYDROGENASE"/>
    <property type="match status" value="1"/>
</dbReference>
<evidence type="ECO:0000256" key="1">
    <source>
        <dbReference type="ARBA" id="ARBA00006601"/>
    </source>
</evidence>
<dbReference type="InterPro" id="IPR014026">
    <property type="entry name" value="UDP-Glc/GDP-Man_DH_dimer"/>
</dbReference>
<dbReference type="InterPro" id="IPR028359">
    <property type="entry name" value="UDP_ManNAc/GlcNAc_DH"/>
</dbReference>
<dbReference type="InterPro" id="IPR017476">
    <property type="entry name" value="UDP-Glc/GDP-Man"/>
</dbReference>
<dbReference type="InterPro" id="IPR001732">
    <property type="entry name" value="UDP-Glc/GDP-Man_DH_N"/>
</dbReference>
<evidence type="ECO:0000256" key="2">
    <source>
        <dbReference type="ARBA" id="ARBA00023002"/>
    </source>
</evidence>
<dbReference type="InterPro" id="IPR008927">
    <property type="entry name" value="6-PGluconate_DH-like_C_sf"/>
</dbReference>
<dbReference type="EMBL" id="CP071869">
    <property type="protein sequence ID" value="QTE22508.1"/>
    <property type="molecule type" value="Genomic_DNA"/>
</dbReference>
<evidence type="ECO:0000259" key="5">
    <source>
        <dbReference type="SMART" id="SM00984"/>
    </source>
</evidence>
<accession>A0A975CMS7</accession>
<dbReference type="InterPro" id="IPR036220">
    <property type="entry name" value="UDP-Glc/GDP-Man_DH_C_sf"/>
</dbReference>
<dbReference type="SMART" id="SM00984">
    <property type="entry name" value="UDPG_MGDP_dh_C"/>
    <property type="match status" value="1"/>
</dbReference>
<evidence type="ECO:0000256" key="4">
    <source>
        <dbReference type="PIRNR" id="PIRNR000124"/>
    </source>
</evidence>
<keyword evidence="7" id="KW-1185">Reference proteome</keyword>
<dbReference type="RefSeq" id="WP_208078344.1">
    <property type="nucleotide sequence ID" value="NZ_CP071869.1"/>
</dbReference>
<name>A0A975CMS7_9FLAO</name>
<dbReference type="InterPro" id="IPR036291">
    <property type="entry name" value="NAD(P)-bd_dom_sf"/>
</dbReference>
<dbReference type="SUPFAM" id="SSF51735">
    <property type="entry name" value="NAD(P)-binding Rossmann-fold domains"/>
    <property type="match status" value="1"/>
</dbReference>
<dbReference type="NCBIfam" id="TIGR03026">
    <property type="entry name" value="NDP-sugDHase"/>
    <property type="match status" value="1"/>
</dbReference>
<dbReference type="Pfam" id="PF00984">
    <property type="entry name" value="UDPG_MGDP_dh"/>
    <property type="match status" value="1"/>
</dbReference>
<dbReference type="PANTHER" id="PTHR43491:SF2">
    <property type="entry name" value="UDP-N-ACETYL-D-MANNOSAMINE DEHYDROGENASE"/>
    <property type="match status" value="1"/>
</dbReference>
<dbReference type="GO" id="GO:0051287">
    <property type="term" value="F:NAD binding"/>
    <property type="evidence" value="ECO:0007669"/>
    <property type="project" value="InterPro"/>
</dbReference>
<comment type="similarity">
    <text evidence="1 4">Belongs to the UDP-glucose/GDP-mannose dehydrogenase family.</text>
</comment>
<keyword evidence="3" id="KW-0520">NAD</keyword>
<gene>
    <name evidence="6" type="ORF">J3359_17205</name>
</gene>
<sequence length="427" mass="47336">MNEIRIAIIGLGYVGLPLARLFATKYAVVGFDINKERVSELMQGKDATLEVEESVLKAVLIDGNSKGKGLFCTTKLDDIRDCNYYIVTVPTPVDKNNRPVLTPLIKASETVGAVLKEEDIVIYESTVYPGATEEECIPVLEEKSGLKFNKDFFAGYSPERINPGDKKHTVEKILKVTSGSTPEIGKKIDVLYKSVIIAGTHLAPTIKVAEAAKVIENSQRDINIAFVNELAKIFNLMDINTQDVLKAAGTKWNFLPFKPGLVGGHCIGVDPYYLAQKAQEYGYHPEIILAGRRVNDGMGKYVASEVAKLMIKQDVEVKNADILVLGITFKENCPDVRNTKAVDVVKELTDFGTNVTIYDPSANPSEVKKEYNLDSQKTIPNKKFDAIVLTVAHSEFKKLDLNKLKKEKSVVYDVKNFLEIEKIDKSL</sequence>
<protein>
    <submittedName>
        <fullName evidence="6">Nucleotide sugar dehydrogenase</fullName>
    </submittedName>
</protein>